<dbReference type="SUPFAM" id="SSF52833">
    <property type="entry name" value="Thioredoxin-like"/>
    <property type="match status" value="1"/>
</dbReference>
<keyword evidence="3 4" id="KW-0560">Oxidoreductase</keyword>
<dbReference type="PRINTS" id="PR01011">
    <property type="entry name" value="GLUTPROXDASE"/>
</dbReference>
<dbReference type="OMA" id="YVNYGVT"/>
<dbReference type="InterPro" id="IPR000889">
    <property type="entry name" value="Glutathione_peroxidase"/>
</dbReference>
<protein>
    <recommendedName>
        <fullName evidence="4">Glutathione peroxidase</fullName>
    </recommendedName>
</protein>
<dbReference type="GO" id="GO:0034599">
    <property type="term" value="P:cellular response to oxidative stress"/>
    <property type="evidence" value="ECO:0007669"/>
    <property type="project" value="TreeGrafter"/>
</dbReference>
<name>I2GUR6_HENB6</name>
<sequence length="169" mass="19861">MSEFYKLIAVDTDKKPYPFSQLKGKVVLIVNVYLHFGYMPQYKELEILYEKYKDRGFVILAFPCAQFEHEARDSPDEIQEDIKQLEFVTKFPIMNEVNVNGPDTNPVYKYLKSKVTDSLGLRNIKWNFAKFLIDRDGNVVNRYSSLVKPSSLENIIERLLDKNETWHVV</sequence>
<dbReference type="InterPro" id="IPR036249">
    <property type="entry name" value="Thioredoxin-like_sf"/>
</dbReference>
<evidence type="ECO:0000313" key="6">
    <source>
        <dbReference type="Proteomes" id="UP000002866"/>
    </source>
</evidence>
<proteinExistence type="inferred from homology"/>
<keyword evidence="6" id="KW-1185">Reference proteome</keyword>
<dbReference type="Proteomes" id="UP000002866">
    <property type="component" value="Chromosome 1"/>
</dbReference>
<dbReference type="AlphaFoldDB" id="I2GUR6"/>
<dbReference type="GO" id="GO:0004601">
    <property type="term" value="F:peroxidase activity"/>
    <property type="evidence" value="ECO:0007669"/>
    <property type="project" value="UniProtKB-KW"/>
</dbReference>
<dbReference type="HOGENOM" id="CLU_029507_3_2_1"/>
<dbReference type="KEGG" id="tbl:TBLA_0A00660"/>
<evidence type="ECO:0000256" key="1">
    <source>
        <dbReference type="ARBA" id="ARBA00006926"/>
    </source>
</evidence>
<evidence type="ECO:0000256" key="2">
    <source>
        <dbReference type="ARBA" id="ARBA00022559"/>
    </source>
</evidence>
<evidence type="ECO:0000256" key="3">
    <source>
        <dbReference type="ARBA" id="ARBA00023002"/>
    </source>
</evidence>
<evidence type="ECO:0000313" key="5">
    <source>
        <dbReference type="EMBL" id="CCH57868.1"/>
    </source>
</evidence>
<reference evidence="5 6" key="1">
    <citation type="journal article" date="2011" name="Proc. Natl. Acad. Sci. U.S.A.">
        <title>Evolutionary erosion of yeast sex chromosomes by mating-type switching accidents.</title>
        <authorList>
            <person name="Gordon J.L."/>
            <person name="Armisen D."/>
            <person name="Proux-Wera E."/>
            <person name="Oheigeartaigh S.S."/>
            <person name="Byrne K.P."/>
            <person name="Wolfe K.H."/>
        </authorList>
    </citation>
    <scope>NUCLEOTIDE SEQUENCE [LARGE SCALE GENOMIC DNA]</scope>
    <source>
        <strain evidence="6">ATCC 34711 / CBS 6284 / DSM 70876 / NBRC 10599 / NRRL Y-10934 / UCD 77-7</strain>
    </source>
</reference>
<dbReference type="STRING" id="1071380.I2GUR6"/>
<comment type="similarity">
    <text evidence="1 4">Belongs to the glutathione peroxidase family.</text>
</comment>
<dbReference type="RefSeq" id="XP_004177387.1">
    <property type="nucleotide sequence ID" value="XM_004177339.1"/>
</dbReference>
<keyword evidence="2 4" id="KW-0575">Peroxidase</keyword>
<evidence type="ECO:0000256" key="4">
    <source>
        <dbReference type="RuleBase" id="RU000499"/>
    </source>
</evidence>
<dbReference type="PANTHER" id="PTHR11592">
    <property type="entry name" value="GLUTATHIONE PEROXIDASE"/>
    <property type="match status" value="1"/>
</dbReference>
<dbReference type="InParanoid" id="I2GUR6"/>
<gene>
    <name evidence="5" type="primary">TBLA0A00660</name>
    <name evidence="5" type="ORF">TBLA_0A00660</name>
</gene>
<dbReference type="PANTHER" id="PTHR11592:SF78">
    <property type="entry name" value="GLUTATHIONE PEROXIDASE"/>
    <property type="match status" value="1"/>
</dbReference>
<dbReference type="PIRSF" id="PIRSF000303">
    <property type="entry name" value="Glutathion_perox"/>
    <property type="match status" value="1"/>
</dbReference>
<dbReference type="GeneID" id="14492852"/>
<dbReference type="CDD" id="cd00340">
    <property type="entry name" value="GSH_Peroxidase"/>
    <property type="match status" value="1"/>
</dbReference>
<dbReference type="Pfam" id="PF00255">
    <property type="entry name" value="GSHPx"/>
    <property type="match status" value="1"/>
</dbReference>
<dbReference type="Gene3D" id="3.40.30.10">
    <property type="entry name" value="Glutaredoxin"/>
    <property type="match status" value="1"/>
</dbReference>
<dbReference type="EMBL" id="HE806316">
    <property type="protein sequence ID" value="CCH57868.1"/>
    <property type="molecule type" value="Genomic_DNA"/>
</dbReference>
<dbReference type="PROSITE" id="PS51355">
    <property type="entry name" value="GLUTATHIONE_PEROXID_3"/>
    <property type="match status" value="1"/>
</dbReference>
<dbReference type="eggNOG" id="KOG1651">
    <property type="taxonomic scope" value="Eukaryota"/>
</dbReference>
<accession>I2GUR6</accession>
<dbReference type="OrthoDB" id="446890at2759"/>
<organism evidence="5 6">
    <name type="scientific">Henningerozyma blattae (strain ATCC 34711 / CBS 6284 / DSM 70876 / NBRC 10599 / NRRL Y-10934 / UCD 77-7)</name>
    <name type="common">Yeast</name>
    <name type="synonym">Tetrapisispora blattae</name>
    <dbReference type="NCBI Taxonomy" id="1071380"/>
    <lineage>
        <taxon>Eukaryota</taxon>
        <taxon>Fungi</taxon>
        <taxon>Dikarya</taxon>
        <taxon>Ascomycota</taxon>
        <taxon>Saccharomycotina</taxon>
        <taxon>Saccharomycetes</taxon>
        <taxon>Saccharomycetales</taxon>
        <taxon>Saccharomycetaceae</taxon>
        <taxon>Henningerozyma</taxon>
    </lineage>
</organism>